<evidence type="ECO:0000256" key="2">
    <source>
        <dbReference type="ARBA" id="ARBA00018898"/>
    </source>
</evidence>
<dbReference type="EMBL" id="HBUF01367960">
    <property type="protein sequence ID" value="CAG6724588.1"/>
    <property type="molecule type" value="Transcribed_RNA"/>
</dbReference>
<dbReference type="GO" id="GO:1903259">
    <property type="term" value="P:exon-exon junction complex disassembly"/>
    <property type="evidence" value="ECO:0007669"/>
    <property type="project" value="InterPro"/>
</dbReference>
<dbReference type="Pfam" id="PF09282">
    <property type="entry name" value="Mago-bind"/>
    <property type="match status" value="1"/>
</dbReference>
<feature type="region of interest" description="Disordered" evidence="3">
    <location>
        <begin position="1"/>
        <end position="30"/>
    </location>
</feature>
<dbReference type="AlphaFoldDB" id="A0A8D8Y8E9"/>
<dbReference type="InterPro" id="IPR039333">
    <property type="entry name" value="PYM1"/>
</dbReference>
<dbReference type="PANTHER" id="PTHR22959:SF0">
    <property type="entry name" value="PARTNER OF Y14 AND MAGO"/>
    <property type="match status" value="1"/>
</dbReference>
<comment type="similarity">
    <text evidence="1">Belongs to the pym family.</text>
</comment>
<dbReference type="GO" id="GO:0035145">
    <property type="term" value="C:exon-exon junction complex"/>
    <property type="evidence" value="ECO:0007669"/>
    <property type="project" value="TreeGrafter"/>
</dbReference>
<dbReference type="EMBL" id="HBUF01338596">
    <property type="protein sequence ID" value="CAG6698521.1"/>
    <property type="molecule type" value="Transcribed_RNA"/>
</dbReference>
<dbReference type="SMART" id="SM01273">
    <property type="entry name" value="Mago-bind"/>
    <property type="match status" value="1"/>
</dbReference>
<evidence type="ECO:0000256" key="3">
    <source>
        <dbReference type="SAM" id="MobiDB-lite"/>
    </source>
</evidence>
<accession>A0A8D8Y8E9</accession>
<sequence>MQRLQENIVADDTGVYIQPSRRPDGSLRKPIRVKAGYVPQDEVPLYESKGKQFAQRQTTMTLPVGLDPSHAKKQVNPNNPIPGLVILDTDVKTKKKKKKPAAAASDSTGNNSSSSNNKAKPNKSKTPTPAPPSKAELESLAPEELEKRIKNLKKKVREIKSLEAKIESGEVKNPEKDQKEKLLRKPDLLAEILALNLVLHGDEGQPEDAD</sequence>
<feature type="region of interest" description="Disordered" evidence="3">
    <location>
        <begin position="48"/>
        <end position="145"/>
    </location>
</feature>
<protein>
    <recommendedName>
        <fullName evidence="2">Partner of Y14 and mago</fullName>
    </recommendedName>
</protein>
<dbReference type="InterPro" id="IPR036348">
    <property type="entry name" value="WIBG_N_sf"/>
</dbReference>
<dbReference type="SUPFAM" id="SSF101931">
    <property type="entry name" value="Pym (Within the bgcn gene intron protein, WIBG), N-terminal domain"/>
    <property type="match status" value="1"/>
</dbReference>
<dbReference type="GO" id="GO:0005737">
    <property type="term" value="C:cytoplasm"/>
    <property type="evidence" value="ECO:0007669"/>
    <property type="project" value="TreeGrafter"/>
</dbReference>
<proteinExistence type="inferred from homology"/>
<dbReference type="InterPro" id="IPR015362">
    <property type="entry name" value="WIBG_mago-bd"/>
</dbReference>
<name>A0A8D8Y8E9_9HEMI</name>
<evidence type="ECO:0000259" key="4">
    <source>
        <dbReference type="SMART" id="SM01273"/>
    </source>
</evidence>
<feature type="domain" description="WIBG Mago-binding" evidence="4">
    <location>
        <begin position="13"/>
        <end position="39"/>
    </location>
</feature>
<reference evidence="5" key="1">
    <citation type="submission" date="2021-05" db="EMBL/GenBank/DDBJ databases">
        <authorList>
            <person name="Alioto T."/>
            <person name="Alioto T."/>
            <person name="Gomez Garrido J."/>
        </authorList>
    </citation>
    <scope>NUCLEOTIDE SEQUENCE</scope>
</reference>
<organism evidence="5">
    <name type="scientific">Cacopsylla melanoneura</name>
    <dbReference type="NCBI Taxonomy" id="428564"/>
    <lineage>
        <taxon>Eukaryota</taxon>
        <taxon>Metazoa</taxon>
        <taxon>Ecdysozoa</taxon>
        <taxon>Arthropoda</taxon>
        <taxon>Hexapoda</taxon>
        <taxon>Insecta</taxon>
        <taxon>Pterygota</taxon>
        <taxon>Neoptera</taxon>
        <taxon>Paraneoptera</taxon>
        <taxon>Hemiptera</taxon>
        <taxon>Sternorrhyncha</taxon>
        <taxon>Psylloidea</taxon>
        <taxon>Psyllidae</taxon>
        <taxon>Psyllinae</taxon>
        <taxon>Cacopsylla</taxon>
    </lineage>
</organism>
<evidence type="ECO:0000256" key="1">
    <source>
        <dbReference type="ARBA" id="ARBA00009394"/>
    </source>
</evidence>
<feature type="compositionally biased region" description="Low complexity" evidence="3">
    <location>
        <begin position="101"/>
        <end position="127"/>
    </location>
</feature>
<dbReference type="PANTHER" id="PTHR22959">
    <property type="entry name" value="PYM PROTEIN"/>
    <property type="match status" value="1"/>
</dbReference>
<dbReference type="GO" id="GO:0003723">
    <property type="term" value="F:RNA binding"/>
    <property type="evidence" value="ECO:0007669"/>
    <property type="project" value="TreeGrafter"/>
</dbReference>
<evidence type="ECO:0000313" key="5">
    <source>
        <dbReference type="EMBL" id="CAG6724588.1"/>
    </source>
</evidence>